<feature type="signal peptide" evidence="1">
    <location>
        <begin position="1"/>
        <end position="20"/>
    </location>
</feature>
<gene>
    <name evidence="2" type="ORF">HIO71_05020</name>
</gene>
<organism evidence="2 3">
    <name type="scientific">Chryseobacterium aquaticum</name>
    <dbReference type="NCBI Taxonomy" id="452084"/>
    <lineage>
        <taxon>Bacteria</taxon>
        <taxon>Pseudomonadati</taxon>
        <taxon>Bacteroidota</taxon>
        <taxon>Flavobacteriia</taxon>
        <taxon>Flavobacteriales</taxon>
        <taxon>Weeksellaceae</taxon>
        <taxon>Chryseobacterium group</taxon>
        <taxon>Chryseobacterium</taxon>
    </lineage>
</organism>
<feature type="chain" id="PRO_5032861347" evidence="1">
    <location>
        <begin position="21"/>
        <end position="160"/>
    </location>
</feature>
<evidence type="ECO:0000313" key="3">
    <source>
        <dbReference type="Proteomes" id="UP000548067"/>
    </source>
</evidence>
<dbReference type="RefSeq" id="WP_169320588.1">
    <property type="nucleotide sequence ID" value="NZ_JABCJF010000002.1"/>
</dbReference>
<evidence type="ECO:0000256" key="1">
    <source>
        <dbReference type="SAM" id="SignalP"/>
    </source>
</evidence>
<reference evidence="2 3" key="1">
    <citation type="submission" date="2020-04" db="EMBL/GenBank/DDBJ databases">
        <title>Genome analysis and antimicrobial resistance characteristics of Chryseobacterium aquaticum isolated from farmed salmonids.</title>
        <authorList>
            <person name="Saticioglu I.B."/>
            <person name="Duman M."/>
            <person name="Altun S."/>
        </authorList>
    </citation>
    <scope>NUCLEOTIDE SEQUENCE [LARGE SCALE GENOMIC DNA]</scope>
    <source>
        <strain evidence="2 3">C-174</strain>
    </source>
</reference>
<keyword evidence="1" id="KW-0732">Signal</keyword>
<dbReference type="AlphaFoldDB" id="A0A848MY52"/>
<comment type="caution">
    <text evidence="2">The sequence shown here is derived from an EMBL/GenBank/DDBJ whole genome shotgun (WGS) entry which is preliminary data.</text>
</comment>
<proteinExistence type="predicted"/>
<evidence type="ECO:0000313" key="2">
    <source>
        <dbReference type="EMBL" id="NMR33567.1"/>
    </source>
</evidence>
<dbReference type="Proteomes" id="UP000548067">
    <property type="component" value="Unassembled WGS sequence"/>
</dbReference>
<sequence>MKNLFLGLVATFLFSIFSFAQKTDITSVNTEYIKIKNASLDLASSCTSDKEFISFLTLDSQEANANMIALLSNVYSNQNSSDEDLLKNENTYQIFVKLIEDLKATNFKELSYEEKVKHLFGNDVESYENTAKIPKCGKKCVKVIIRVIIEVVSAVIDWFS</sequence>
<protein>
    <submittedName>
        <fullName evidence="2">Uncharacterized protein</fullName>
    </submittedName>
</protein>
<dbReference type="EMBL" id="JABCJF010000002">
    <property type="protein sequence ID" value="NMR33567.1"/>
    <property type="molecule type" value="Genomic_DNA"/>
</dbReference>
<name>A0A848MY52_9FLAO</name>
<accession>A0A848MY52</accession>